<reference evidence="1 2" key="1">
    <citation type="submission" date="2006-10" db="EMBL/GenBank/DDBJ databases">
        <title>Complete sequence of Methanosaeta thermophila PT.</title>
        <authorList>
            <consortium name="US DOE Joint Genome Institute"/>
            <person name="Copeland A."/>
            <person name="Lucas S."/>
            <person name="Lapidus A."/>
            <person name="Barry K."/>
            <person name="Detter J.C."/>
            <person name="Glavina del Rio T."/>
            <person name="Hammon N."/>
            <person name="Israni S."/>
            <person name="Pitluck S."/>
            <person name="Chain P."/>
            <person name="Malfatti S."/>
            <person name="Shin M."/>
            <person name="Vergez L."/>
            <person name="Schmutz J."/>
            <person name="Larimer F."/>
            <person name="Land M."/>
            <person name="Hauser L."/>
            <person name="Kyrpides N."/>
            <person name="Kim E."/>
            <person name="Smith K.S."/>
            <person name="Ingram-Smith C."/>
            <person name="Richardson P."/>
        </authorList>
    </citation>
    <scope>NUCLEOTIDE SEQUENCE [LARGE SCALE GENOMIC DNA]</scope>
    <source>
        <strain evidence="2">DSM 6194 / JCM 14653 / NBRC 101360 / PT</strain>
    </source>
</reference>
<sequence length="173" mass="19958">MDLAGGSVNAELDDRDVIEYFKRSYRAVDGLWFMKVEERYGFDTALEIDDDVWRVMPKIQARALKSIMNESNGLESLARCFTAKLSLEEFEFASTCDGRCARFVVTRCPWHEIMVRAGRAELNERVGSRICWSELEVWASEFGDGIVPRRDRRICRGDESCEIEFELKNGAEH</sequence>
<evidence type="ECO:0008006" key="3">
    <source>
        <dbReference type="Google" id="ProtNLM"/>
    </source>
</evidence>
<dbReference type="STRING" id="349307.Mthe_1131"/>
<proteinExistence type="predicted"/>
<protein>
    <recommendedName>
        <fullName evidence="3">L-2-amino-thiazoline-4-carboxylic acid hydrolase</fullName>
    </recommendedName>
</protein>
<name>A0B890_METTP</name>
<dbReference type="EMBL" id="CP000477">
    <property type="protein sequence ID" value="ABK14914.1"/>
    <property type="molecule type" value="Genomic_DNA"/>
</dbReference>
<dbReference type="KEGG" id="mtp:Mthe_1131"/>
<accession>A0B890</accession>
<dbReference type="HOGENOM" id="CLU_1544234_0_0_2"/>
<keyword evidence="2" id="KW-1185">Reference proteome</keyword>
<dbReference type="Proteomes" id="UP000000674">
    <property type="component" value="Chromosome"/>
</dbReference>
<evidence type="ECO:0000313" key="2">
    <source>
        <dbReference type="Proteomes" id="UP000000674"/>
    </source>
</evidence>
<evidence type="ECO:0000313" key="1">
    <source>
        <dbReference type="EMBL" id="ABK14914.1"/>
    </source>
</evidence>
<dbReference type="OrthoDB" id="148014at2157"/>
<organism evidence="1 2">
    <name type="scientific">Methanothrix thermoacetophila (strain DSM 6194 / JCM 14653 / NBRC 101360 / PT)</name>
    <name type="common">Methanosaeta thermophila</name>
    <dbReference type="NCBI Taxonomy" id="349307"/>
    <lineage>
        <taxon>Archaea</taxon>
        <taxon>Methanobacteriati</taxon>
        <taxon>Methanobacteriota</taxon>
        <taxon>Stenosarchaea group</taxon>
        <taxon>Methanomicrobia</taxon>
        <taxon>Methanotrichales</taxon>
        <taxon>Methanotrichaceae</taxon>
        <taxon>Methanothrix</taxon>
    </lineage>
</organism>
<dbReference type="AlphaFoldDB" id="A0B890"/>
<gene>
    <name evidence="1" type="ordered locus">Mthe_1131</name>
</gene>
<dbReference type="Pfam" id="PF19620">
    <property type="entry name" value="DUF6125"/>
    <property type="match status" value="1"/>
</dbReference>